<gene>
    <name evidence="1" type="ORF">ACFSPV_24310</name>
</gene>
<dbReference type="Proteomes" id="UP001597287">
    <property type="component" value="Unassembled WGS sequence"/>
</dbReference>
<proteinExistence type="predicted"/>
<name>A0ABW5EYE3_9BURK</name>
<dbReference type="EMBL" id="JBHUIG010000030">
    <property type="protein sequence ID" value="MFD2321807.1"/>
    <property type="molecule type" value="Genomic_DNA"/>
</dbReference>
<sequence>MATMIPAAVIDRLFKRMAATYGAVWDRAMGNAPLDDVREVWAHELAGFGSKLQDIAWALDNLPEKCPNVLEFRTLCRRAPAPTFLPLEAPKPDSTRVKAVVERAKAAFDTQQQRDPKQWARDLMARHEAGKAVPVISLRFAREALGHRTEQP</sequence>
<comment type="caution">
    <text evidence="1">The sequence shown here is derived from an EMBL/GenBank/DDBJ whole genome shotgun (WGS) entry which is preliminary data.</text>
</comment>
<reference evidence="2" key="1">
    <citation type="journal article" date="2019" name="Int. J. Syst. Evol. Microbiol.">
        <title>The Global Catalogue of Microorganisms (GCM) 10K type strain sequencing project: providing services to taxonomists for standard genome sequencing and annotation.</title>
        <authorList>
            <consortium name="The Broad Institute Genomics Platform"/>
            <consortium name="The Broad Institute Genome Sequencing Center for Infectious Disease"/>
            <person name="Wu L."/>
            <person name="Ma J."/>
        </authorList>
    </citation>
    <scope>NUCLEOTIDE SEQUENCE [LARGE SCALE GENOMIC DNA]</scope>
    <source>
        <strain evidence="2">CCUG 62793</strain>
    </source>
</reference>
<organism evidence="1 2">
    <name type="scientific">Delftia deserti</name>
    <dbReference type="NCBI Taxonomy" id="1651218"/>
    <lineage>
        <taxon>Bacteria</taxon>
        <taxon>Pseudomonadati</taxon>
        <taxon>Pseudomonadota</taxon>
        <taxon>Betaproteobacteria</taxon>
        <taxon>Burkholderiales</taxon>
        <taxon>Comamonadaceae</taxon>
        <taxon>Delftia</taxon>
    </lineage>
</organism>
<evidence type="ECO:0000313" key="2">
    <source>
        <dbReference type="Proteomes" id="UP001597287"/>
    </source>
</evidence>
<evidence type="ECO:0000313" key="1">
    <source>
        <dbReference type="EMBL" id="MFD2321807.1"/>
    </source>
</evidence>
<protein>
    <recommendedName>
        <fullName evidence="3">Replicative helicase inhibitor G39P N-terminal domain-containing protein</fullName>
    </recommendedName>
</protein>
<accession>A0ABW5EYE3</accession>
<evidence type="ECO:0008006" key="3">
    <source>
        <dbReference type="Google" id="ProtNLM"/>
    </source>
</evidence>
<keyword evidence="2" id="KW-1185">Reference proteome</keyword>
<dbReference type="RefSeq" id="WP_380104896.1">
    <property type="nucleotide sequence ID" value="NZ_JBHSIH010000001.1"/>
</dbReference>